<dbReference type="Proteomes" id="UP000242412">
    <property type="component" value="Unassembled WGS sequence"/>
</dbReference>
<reference evidence="1 2" key="1">
    <citation type="submission" date="2016-11" db="EMBL/GenBank/DDBJ databases">
        <title>Simultaneous identification of Haemophilus influenzae and Haemophilus haemolyticus using TaqMan real-time PCR.</title>
        <authorList>
            <person name="Price E.P."/>
            <person name="Sarovich D.S."/>
            <person name="Harris T.M."/>
            <person name="Spargo J.C."/>
            <person name="Nosworthy E."/>
            <person name="Beissbarth J."/>
            <person name="Chang A.B."/>
            <person name="Smith-Vaughan H.C."/>
        </authorList>
    </citation>
    <scope>NUCLEOTIDE SEQUENCE [LARGE SCALE GENOMIC DNA]</scope>
    <source>
        <strain evidence="1 2">60884 B Hi-2</strain>
    </source>
</reference>
<name>A0AB36IM88_HAEPA</name>
<sequence>MLSILNKLKESVRVQKEDGRIKGPYEASFTENMIIVSDLKADITQGDKIIRKLPNENDEYYYVTKIDCCPKNLGGIPPHYQVKFTQAPPSQPMERNIQNINFHGLQNVQIGDHNIQNITNTFNELIQKIDSSTASEIEKQEAKSLLNQFLSHPLVVSIIGSTLGAAIGLI</sequence>
<protein>
    <submittedName>
        <fullName evidence="1">Uncharacterized protein</fullName>
    </submittedName>
</protein>
<accession>A0AB36IM88</accession>
<evidence type="ECO:0000313" key="1">
    <source>
        <dbReference type="EMBL" id="OLV24791.1"/>
    </source>
</evidence>
<comment type="caution">
    <text evidence="1">The sequence shown here is derived from an EMBL/GenBank/DDBJ whole genome shotgun (WGS) entry which is preliminary data.</text>
</comment>
<dbReference type="EMBL" id="MPJJ01000013">
    <property type="protein sequence ID" value="OLV24791.1"/>
    <property type="molecule type" value="Genomic_DNA"/>
</dbReference>
<dbReference type="AlphaFoldDB" id="A0AB36IM88"/>
<gene>
    <name evidence="1" type="ORF">BSO15_09170</name>
</gene>
<evidence type="ECO:0000313" key="2">
    <source>
        <dbReference type="Proteomes" id="UP000242412"/>
    </source>
</evidence>
<organism evidence="1 2">
    <name type="scientific">Haemophilus parainfluenzae</name>
    <dbReference type="NCBI Taxonomy" id="729"/>
    <lineage>
        <taxon>Bacteria</taxon>
        <taxon>Pseudomonadati</taxon>
        <taxon>Pseudomonadota</taxon>
        <taxon>Gammaproteobacteria</taxon>
        <taxon>Pasteurellales</taxon>
        <taxon>Pasteurellaceae</taxon>
        <taxon>Haemophilus</taxon>
    </lineage>
</organism>
<dbReference type="RefSeq" id="WP_005700096.1">
    <property type="nucleotide sequence ID" value="NZ_CP063113.1"/>
</dbReference>
<proteinExistence type="predicted"/>